<gene>
    <name evidence="1" type="ORF">H2C83_12485</name>
</gene>
<evidence type="ECO:0000313" key="1">
    <source>
        <dbReference type="EMBL" id="MBA4603119.1"/>
    </source>
</evidence>
<protein>
    <submittedName>
        <fullName evidence="1">Uncharacterized protein</fullName>
    </submittedName>
</protein>
<keyword evidence="2" id="KW-1185">Reference proteome</keyword>
<name>A0A7W1XTR0_9BACL</name>
<dbReference type="EMBL" id="JACEOL010000038">
    <property type="protein sequence ID" value="MBA4603119.1"/>
    <property type="molecule type" value="Genomic_DNA"/>
</dbReference>
<organism evidence="1 2">
    <name type="scientific">Thermoactinomyces mirandus</name>
    <dbReference type="NCBI Taxonomy" id="2756294"/>
    <lineage>
        <taxon>Bacteria</taxon>
        <taxon>Bacillati</taxon>
        <taxon>Bacillota</taxon>
        <taxon>Bacilli</taxon>
        <taxon>Bacillales</taxon>
        <taxon>Thermoactinomycetaceae</taxon>
        <taxon>Thermoactinomyces</taxon>
    </lineage>
</organism>
<dbReference type="AlphaFoldDB" id="A0A7W1XTR0"/>
<evidence type="ECO:0000313" key="2">
    <source>
        <dbReference type="Proteomes" id="UP000538292"/>
    </source>
</evidence>
<dbReference type="RefSeq" id="WP_181741334.1">
    <property type="nucleotide sequence ID" value="NZ_JACEOL010000038.1"/>
</dbReference>
<accession>A0A7W1XTR0</accession>
<dbReference type="Proteomes" id="UP000538292">
    <property type="component" value="Unassembled WGS sequence"/>
</dbReference>
<sequence length="131" mass="15366">MEMDDKLDEFLEIMPQDLNLDFSPQSLLRSEAWMLEIYSTVKDILKENEKSTLDFLARYAGEVYRKNFNGKWKLFLDDPDNVIYELPVVMISGLDPICPITEVTASLDRRRGDYIYDLFQKTAERISDDIN</sequence>
<comment type="caution">
    <text evidence="1">The sequence shown here is derived from an EMBL/GenBank/DDBJ whole genome shotgun (WGS) entry which is preliminary data.</text>
</comment>
<proteinExistence type="predicted"/>
<reference evidence="1 2" key="1">
    <citation type="submission" date="2020-07" db="EMBL/GenBank/DDBJ databases">
        <title>Thermoactinomyces phylogeny.</title>
        <authorList>
            <person name="Dunlap C."/>
        </authorList>
    </citation>
    <scope>NUCLEOTIDE SEQUENCE [LARGE SCALE GENOMIC DNA]</scope>
    <source>
        <strain evidence="1 2">AMNI-1</strain>
    </source>
</reference>